<name>A0A5S6QP62_TRIMR</name>
<keyword evidence="2" id="KW-1133">Transmembrane helix</keyword>
<reference evidence="4" key="1">
    <citation type="submission" date="2019-12" db="UniProtKB">
        <authorList>
            <consortium name="WormBaseParasite"/>
        </authorList>
    </citation>
    <scope>IDENTIFICATION</scope>
</reference>
<keyword evidence="2" id="KW-0812">Transmembrane</keyword>
<organism evidence="3 4">
    <name type="scientific">Trichuris muris</name>
    <name type="common">Mouse whipworm</name>
    <dbReference type="NCBI Taxonomy" id="70415"/>
    <lineage>
        <taxon>Eukaryota</taxon>
        <taxon>Metazoa</taxon>
        <taxon>Ecdysozoa</taxon>
        <taxon>Nematoda</taxon>
        <taxon>Enoplea</taxon>
        <taxon>Dorylaimia</taxon>
        <taxon>Trichinellida</taxon>
        <taxon>Trichuridae</taxon>
        <taxon>Trichuris</taxon>
    </lineage>
</organism>
<accession>A0A5S6QP62</accession>
<evidence type="ECO:0000313" key="3">
    <source>
        <dbReference type="Proteomes" id="UP000046395"/>
    </source>
</evidence>
<evidence type="ECO:0000256" key="2">
    <source>
        <dbReference type="SAM" id="Phobius"/>
    </source>
</evidence>
<evidence type="ECO:0000256" key="1">
    <source>
        <dbReference type="SAM" id="MobiDB-lite"/>
    </source>
</evidence>
<protein>
    <submittedName>
        <fullName evidence="4">Uncharacterized protein</fullName>
    </submittedName>
</protein>
<proteinExistence type="predicted"/>
<keyword evidence="3" id="KW-1185">Reference proteome</keyword>
<dbReference type="AlphaFoldDB" id="A0A5S6QP62"/>
<keyword evidence="2" id="KW-0472">Membrane</keyword>
<dbReference type="WBParaSite" id="TMUE_2000009141.1">
    <property type="protein sequence ID" value="TMUE_2000009141.1"/>
    <property type="gene ID" value="WBGene00286225"/>
</dbReference>
<dbReference type="Proteomes" id="UP000046395">
    <property type="component" value="Unassembled WGS sequence"/>
</dbReference>
<evidence type="ECO:0000313" key="4">
    <source>
        <dbReference type="WBParaSite" id="TMUE_2000009141.1"/>
    </source>
</evidence>
<feature type="transmembrane region" description="Helical" evidence="2">
    <location>
        <begin position="61"/>
        <end position="85"/>
    </location>
</feature>
<feature type="region of interest" description="Disordered" evidence="1">
    <location>
        <begin position="98"/>
        <end position="117"/>
    </location>
</feature>
<sequence length="150" mass="17264">MAPVCFLKSWSHLSWQQPQQQQQQQQQQCLKLRYVYKTHEASERLRRRSRCIICIRLRRNIWQIMSVALKLIAFLLVFQIVLSIGPAERRIRALKNGPMKSRNLEGPFGTAADHASPAPIEALDEDEPCSSEAFDELDGKRELDSVQSST</sequence>